<dbReference type="KEGG" id="cex:CSE_13030"/>
<accession>A0A7U6GFH1</accession>
<keyword evidence="2" id="KW-1185">Reference proteome</keyword>
<organism evidence="1 2">
    <name type="scientific">Caldisericum exile (strain DSM 21853 / NBRC 104410 / AZM16c01)</name>
    <dbReference type="NCBI Taxonomy" id="511051"/>
    <lineage>
        <taxon>Bacteria</taxon>
        <taxon>Pseudomonadati</taxon>
        <taxon>Caldisericota/Cryosericota group</taxon>
        <taxon>Caldisericota</taxon>
        <taxon>Caldisericia</taxon>
        <taxon>Caldisericales</taxon>
        <taxon>Caldisericaceae</taxon>
        <taxon>Caldisericum</taxon>
    </lineage>
</organism>
<evidence type="ECO:0000313" key="2">
    <source>
        <dbReference type="Proteomes" id="UP000004793"/>
    </source>
</evidence>
<proteinExistence type="predicted"/>
<dbReference type="RefSeq" id="WP_014453824.1">
    <property type="nucleotide sequence ID" value="NC_017096.1"/>
</dbReference>
<protein>
    <recommendedName>
        <fullName evidence="3">DUF2268 domain-containing protein</fullName>
    </recommendedName>
</protein>
<gene>
    <name evidence="1" type="ordered locus">CSE_13030</name>
</gene>
<evidence type="ECO:0000313" key="1">
    <source>
        <dbReference type="EMBL" id="BAL81429.1"/>
    </source>
</evidence>
<evidence type="ECO:0008006" key="3">
    <source>
        <dbReference type="Google" id="ProtNLM"/>
    </source>
</evidence>
<sequence>MKFINIAEEQLSNGIEKAFKNHEDFFKEYFSTLEDKKQFHENIEVILRDTNIDLTKINIGLLTKRLSSLMRLLKRSVKKIVIPDVIFFVGLNNFDGHGLILNGKPYIFLNMTRMNEMLENKSFIIDLHLLHETFHAIHYYHSPSFYLRNYKSTEHHYLKRMLAEGVATYLSKDFKKASFDSALWLGLIDREHFTEWVKNCTVMKRSMWELIKNAIASNNFDVSLINTLFAVPGARQEDLVKGRFGYYYGTEIVRKVAEKEGLRILFLEYEEFRNYVEPYFKE</sequence>
<name>A0A7U6GFH1_CALEA</name>
<dbReference type="AlphaFoldDB" id="A0A7U6GFH1"/>
<dbReference type="OrthoDB" id="2433944at2"/>
<dbReference type="EMBL" id="AP012051">
    <property type="protein sequence ID" value="BAL81429.1"/>
    <property type="molecule type" value="Genomic_DNA"/>
</dbReference>
<reference evidence="1 2" key="1">
    <citation type="submission" date="2011-01" db="EMBL/GenBank/DDBJ databases">
        <title>Whole genome sequence of Caldisericum exile AZM16c01.</title>
        <authorList>
            <person name="Narita-Yamada S."/>
            <person name="Kawakoshi A."/>
            <person name="Nakamura S."/>
            <person name="Sasagawa M."/>
            <person name="Fukada J."/>
            <person name="Sekine M."/>
            <person name="Kato Y."/>
            <person name="Fukai R."/>
            <person name="Sasaki K."/>
            <person name="Hanamaki A."/>
            <person name="Narita H."/>
            <person name="Konno Y."/>
            <person name="Mori K."/>
            <person name="Yamazaki S."/>
            <person name="Suzuki K."/>
            <person name="Fujita N."/>
        </authorList>
    </citation>
    <scope>NUCLEOTIDE SEQUENCE [LARGE SCALE GENOMIC DNA]</scope>
    <source>
        <strain evidence="2">DSM 21853 / NBRC 104410 / AZM16c01</strain>
    </source>
</reference>
<dbReference type="Proteomes" id="UP000004793">
    <property type="component" value="Chromosome"/>
</dbReference>